<dbReference type="InterPro" id="IPR007867">
    <property type="entry name" value="GMC_OxRtase_C"/>
</dbReference>
<keyword evidence="4" id="KW-0274">FAD</keyword>
<sequence length="556" mass="60906">MTATTTAPGTYDAIVVGAGAGGGTAARVLTARGRRVAVLEKGPLPVADDFLPYDELHFHTHKTLIPHRDTDPNIYMSGPGQDRPTPVERWWNVNMAGGATNVWDANVPRYTEEDFRVLDHLHDVPPDADMVNWPWTYRQFEPWFERAEYEWGVSGRARQSPAQEPIRAGYDYVMPPLRPHAAVPFLTEAFGRAGMRPYLGPRAINSRVYDGRPACSFCGYNQFFGCGLNSRASALNTVLQRALATGRCDLLTGHCVTRLVHEDGRVRGVMYRTEPGGPERFLGASQVLVSVQTIESARLFLVSEVPDPSRLIGHYLTYHTHGSAEVTLPLQPVWTGDGAQQPSTAIGSLQLRDLYVVDDPATPVTKAGKFSVYDPYTCVPPVRLVKGAALGPGRSGLWGEDLYTYLEELRHQGGAYFSFTGEALSLYDNRVELDPDVTDPWGMPAARIWYRHHAYDLAAARYAIDRVVRVMGDAGGELRGYDVPGAENPGYGHVQGTLRAGTDPGTSVLDENCQSHTVSGLYVLDCAFMPTAGASNPTLTLLANAYRVCEQLPDPG</sequence>
<evidence type="ECO:0000259" key="6">
    <source>
        <dbReference type="Pfam" id="PF00732"/>
    </source>
</evidence>
<evidence type="ECO:0000256" key="5">
    <source>
        <dbReference type="ARBA" id="ARBA00023002"/>
    </source>
</evidence>
<evidence type="ECO:0000313" key="8">
    <source>
        <dbReference type="EMBL" id="GGW42683.1"/>
    </source>
</evidence>
<dbReference type="EMBL" id="BMUE01000003">
    <property type="protein sequence ID" value="GGW42683.1"/>
    <property type="molecule type" value="Genomic_DNA"/>
</dbReference>
<feature type="domain" description="Glucose-methanol-choline oxidoreductase N-terminal" evidence="6">
    <location>
        <begin position="181"/>
        <end position="320"/>
    </location>
</feature>
<dbReference type="PANTHER" id="PTHR42784">
    <property type="entry name" value="PYRANOSE 2-OXIDASE"/>
    <property type="match status" value="1"/>
</dbReference>
<dbReference type="GO" id="GO:0016614">
    <property type="term" value="F:oxidoreductase activity, acting on CH-OH group of donors"/>
    <property type="evidence" value="ECO:0007669"/>
    <property type="project" value="InterPro"/>
</dbReference>
<evidence type="ECO:0000256" key="4">
    <source>
        <dbReference type="ARBA" id="ARBA00022827"/>
    </source>
</evidence>
<dbReference type="Pfam" id="PF05199">
    <property type="entry name" value="GMC_oxred_C"/>
    <property type="match status" value="1"/>
</dbReference>
<dbReference type="InterPro" id="IPR000172">
    <property type="entry name" value="GMC_OxRdtase_N"/>
</dbReference>
<dbReference type="PANTHER" id="PTHR42784:SF1">
    <property type="entry name" value="PYRANOSE 2-OXIDASE"/>
    <property type="match status" value="1"/>
</dbReference>
<feature type="domain" description="Glucose-methanol-choline oxidoreductase C-terminal" evidence="7">
    <location>
        <begin position="428"/>
        <end position="545"/>
    </location>
</feature>
<dbReference type="Pfam" id="PF13450">
    <property type="entry name" value="NAD_binding_8"/>
    <property type="match status" value="1"/>
</dbReference>
<name>A0A918J227_9ACTN</name>
<dbReference type="Pfam" id="PF00732">
    <property type="entry name" value="GMC_oxred_N"/>
    <property type="match status" value="1"/>
</dbReference>
<gene>
    <name evidence="8" type="ORF">GCM10010503_18940</name>
</gene>
<reference evidence="8" key="1">
    <citation type="journal article" date="2014" name="Int. J. Syst. Evol. Microbiol.">
        <title>Complete genome sequence of Corynebacterium casei LMG S-19264T (=DSM 44701T), isolated from a smear-ripened cheese.</title>
        <authorList>
            <consortium name="US DOE Joint Genome Institute (JGI-PGF)"/>
            <person name="Walter F."/>
            <person name="Albersmeier A."/>
            <person name="Kalinowski J."/>
            <person name="Ruckert C."/>
        </authorList>
    </citation>
    <scope>NUCLEOTIDE SEQUENCE</scope>
    <source>
        <strain evidence="8">JCM 4490</strain>
    </source>
</reference>
<dbReference type="RefSeq" id="WP_190014690.1">
    <property type="nucleotide sequence ID" value="NZ_BMUE01000003.1"/>
</dbReference>
<proteinExistence type="inferred from homology"/>
<keyword evidence="3" id="KW-0285">Flavoprotein</keyword>
<evidence type="ECO:0000256" key="1">
    <source>
        <dbReference type="ARBA" id="ARBA00001974"/>
    </source>
</evidence>
<evidence type="ECO:0000259" key="7">
    <source>
        <dbReference type="Pfam" id="PF05199"/>
    </source>
</evidence>
<protein>
    <submittedName>
        <fullName evidence="8">Choline dehydrogenase</fullName>
    </submittedName>
</protein>
<keyword evidence="9" id="KW-1185">Reference proteome</keyword>
<evidence type="ECO:0000256" key="3">
    <source>
        <dbReference type="ARBA" id="ARBA00022630"/>
    </source>
</evidence>
<dbReference type="InterPro" id="IPR051473">
    <property type="entry name" value="P2Ox-like"/>
</dbReference>
<dbReference type="InterPro" id="IPR036188">
    <property type="entry name" value="FAD/NAD-bd_sf"/>
</dbReference>
<dbReference type="SUPFAM" id="SSF54373">
    <property type="entry name" value="FAD-linked reductases, C-terminal domain"/>
    <property type="match status" value="1"/>
</dbReference>
<evidence type="ECO:0000313" key="9">
    <source>
        <dbReference type="Proteomes" id="UP000620224"/>
    </source>
</evidence>
<dbReference type="Proteomes" id="UP000620224">
    <property type="component" value="Unassembled WGS sequence"/>
</dbReference>
<dbReference type="AlphaFoldDB" id="A0A918J227"/>
<organism evidence="8 9">
    <name type="scientific">Streptomyces lucensis JCM 4490</name>
    <dbReference type="NCBI Taxonomy" id="1306176"/>
    <lineage>
        <taxon>Bacteria</taxon>
        <taxon>Bacillati</taxon>
        <taxon>Actinomycetota</taxon>
        <taxon>Actinomycetes</taxon>
        <taxon>Kitasatosporales</taxon>
        <taxon>Streptomycetaceae</taxon>
        <taxon>Streptomyces</taxon>
    </lineage>
</organism>
<evidence type="ECO:0000256" key="2">
    <source>
        <dbReference type="ARBA" id="ARBA00010790"/>
    </source>
</evidence>
<reference evidence="8" key="2">
    <citation type="submission" date="2020-09" db="EMBL/GenBank/DDBJ databases">
        <authorList>
            <person name="Sun Q."/>
            <person name="Ohkuma M."/>
        </authorList>
    </citation>
    <scope>NUCLEOTIDE SEQUENCE</scope>
    <source>
        <strain evidence="8">JCM 4490</strain>
    </source>
</reference>
<dbReference type="SUPFAM" id="SSF51905">
    <property type="entry name" value="FAD/NAD(P)-binding domain"/>
    <property type="match status" value="1"/>
</dbReference>
<comment type="cofactor">
    <cofactor evidence="1">
        <name>FAD</name>
        <dbReference type="ChEBI" id="CHEBI:57692"/>
    </cofactor>
</comment>
<comment type="caution">
    <text evidence="8">The sequence shown here is derived from an EMBL/GenBank/DDBJ whole genome shotgun (WGS) entry which is preliminary data.</text>
</comment>
<accession>A0A918J227</accession>
<dbReference type="Gene3D" id="3.50.50.60">
    <property type="entry name" value="FAD/NAD(P)-binding domain"/>
    <property type="match status" value="2"/>
</dbReference>
<dbReference type="GO" id="GO:0050660">
    <property type="term" value="F:flavin adenine dinucleotide binding"/>
    <property type="evidence" value="ECO:0007669"/>
    <property type="project" value="InterPro"/>
</dbReference>
<comment type="similarity">
    <text evidence="2">Belongs to the GMC oxidoreductase family.</text>
</comment>
<keyword evidence="5" id="KW-0560">Oxidoreductase</keyword>